<dbReference type="RefSeq" id="WP_343499428.1">
    <property type="nucleotide sequence ID" value="NZ_CP154792.1"/>
</dbReference>
<evidence type="ECO:0000313" key="2">
    <source>
        <dbReference type="Proteomes" id="UP001446337"/>
    </source>
</evidence>
<evidence type="ECO:0000313" key="1">
    <source>
        <dbReference type="EMBL" id="XAN18519.1"/>
    </source>
</evidence>
<dbReference type="Proteomes" id="UP001446337">
    <property type="component" value="Chromosome"/>
</dbReference>
<proteinExistence type="predicted"/>
<accession>A0ABZ3GBP1</accession>
<reference evidence="1 2" key="1">
    <citation type="submission" date="2024-05" db="EMBL/GenBank/DDBJ databases">
        <title>Achromobacter denitrificans. BP1, complete genome.</title>
        <authorList>
            <person name="Zhang B."/>
        </authorList>
    </citation>
    <scope>NUCLEOTIDE SEQUENCE [LARGE SCALE GENOMIC DNA]</scope>
    <source>
        <strain evidence="1 2">BP1</strain>
    </source>
</reference>
<keyword evidence="2" id="KW-1185">Reference proteome</keyword>
<name>A0ABZ3GBP1_ACHDE</name>
<gene>
    <name evidence="1" type="ORF">AAIK43_10875</name>
</gene>
<dbReference type="EMBL" id="CP154792">
    <property type="protein sequence ID" value="XAN18519.1"/>
    <property type="molecule type" value="Genomic_DNA"/>
</dbReference>
<protein>
    <submittedName>
        <fullName evidence="1">Uncharacterized protein</fullName>
    </submittedName>
</protein>
<organism evidence="1 2">
    <name type="scientific">Achromobacter denitrificans</name>
    <name type="common">Alcaligenes denitrificans</name>
    <dbReference type="NCBI Taxonomy" id="32002"/>
    <lineage>
        <taxon>Bacteria</taxon>
        <taxon>Pseudomonadati</taxon>
        <taxon>Pseudomonadota</taxon>
        <taxon>Betaproteobacteria</taxon>
        <taxon>Burkholderiales</taxon>
        <taxon>Alcaligenaceae</taxon>
        <taxon>Achromobacter</taxon>
    </lineage>
</organism>
<sequence>MTRYLDTVPHPWNYAVIETAIFKSSTDARTAIEDTEGGRLWRSLQELDDSVYVLETNISDLLDEISLFSDRSKNPAFWDQGDGSEADRHTREVKRKLSNCTAALMALVDHARNFTRVSPVSEYAEELKKHFSSPGLHDFLQCLRNYNTHWRIAQANWKISHNFEVKSRQARFLVTKTELLAWNGWNAMAKGYIEGTEDAVDIYEVFSIYRGSAQKFYAWHRGAVFSQYNAILRPYLEYKRLYDGISKKYNWNMVISHLPKTLNPLQYLSRYLPSHAVERVLALPHKSKQQLDEIIRLLDMDEFCDEALRGKAYALFGLEK</sequence>